<reference evidence="1 2" key="2">
    <citation type="journal article" date="2012" name="Eukaryot. Cell">
        <title>Genome update of Botrytis cinerea strains B05.10 and T4.</title>
        <authorList>
            <person name="Staats M."/>
            <person name="van Kan J.A."/>
        </authorList>
    </citation>
    <scope>NUCLEOTIDE SEQUENCE [LARGE SCALE GENOMIC DNA]</scope>
    <source>
        <strain evidence="1 2">B05.10</strain>
    </source>
</reference>
<reference evidence="1 2" key="1">
    <citation type="journal article" date="2011" name="PLoS Genet.">
        <title>Genomic analysis of the necrotrophic fungal pathogens Sclerotinia sclerotiorum and Botrytis cinerea.</title>
        <authorList>
            <person name="Amselem J."/>
            <person name="Cuomo C.A."/>
            <person name="van Kan J.A."/>
            <person name="Viaud M."/>
            <person name="Benito E.P."/>
            <person name="Couloux A."/>
            <person name="Coutinho P.M."/>
            <person name="de Vries R.P."/>
            <person name="Dyer P.S."/>
            <person name="Fillinger S."/>
            <person name="Fournier E."/>
            <person name="Gout L."/>
            <person name="Hahn M."/>
            <person name="Kohn L."/>
            <person name="Lapalu N."/>
            <person name="Plummer K.M."/>
            <person name="Pradier J.M."/>
            <person name="Quevillon E."/>
            <person name="Sharon A."/>
            <person name="Simon A."/>
            <person name="ten Have A."/>
            <person name="Tudzynski B."/>
            <person name="Tudzynski P."/>
            <person name="Wincker P."/>
            <person name="Andrew M."/>
            <person name="Anthouard V."/>
            <person name="Beever R.E."/>
            <person name="Beffa R."/>
            <person name="Benoit I."/>
            <person name="Bouzid O."/>
            <person name="Brault B."/>
            <person name="Chen Z."/>
            <person name="Choquer M."/>
            <person name="Collemare J."/>
            <person name="Cotton P."/>
            <person name="Danchin E.G."/>
            <person name="Da Silva C."/>
            <person name="Gautier A."/>
            <person name="Giraud C."/>
            <person name="Giraud T."/>
            <person name="Gonzalez C."/>
            <person name="Grossetete S."/>
            <person name="Guldener U."/>
            <person name="Henrissat B."/>
            <person name="Howlett B.J."/>
            <person name="Kodira C."/>
            <person name="Kretschmer M."/>
            <person name="Lappartient A."/>
            <person name="Leroch M."/>
            <person name="Levis C."/>
            <person name="Mauceli E."/>
            <person name="Neuveglise C."/>
            <person name="Oeser B."/>
            <person name="Pearson M."/>
            <person name="Poulain J."/>
            <person name="Poussereau N."/>
            <person name="Quesneville H."/>
            <person name="Rascle C."/>
            <person name="Schumacher J."/>
            <person name="Segurens B."/>
            <person name="Sexton A."/>
            <person name="Silva E."/>
            <person name="Sirven C."/>
            <person name="Soanes D.M."/>
            <person name="Talbot N.J."/>
            <person name="Templeton M."/>
            <person name="Yandava C."/>
            <person name="Yarden O."/>
            <person name="Zeng Q."/>
            <person name="Rollins J.A."/>
            <person name="Lebrun M.H."/>
            <person name="Dickman M."/>
        </authorList>
    </citation>
    <scope>NUCLEOTIDE SEQUENCE [LARGE SCALE GENOMIC DNA]</scope>
    <source>
        <strain evidence="1 2">B05.10</strain>
    </source>
</reference>
<gene>
    <name evidence="1" type="ORF">BCIN_07g03700</name>
</gene>
<organism evidence="1 2">
    <name type="scientific">Botryotinia fuckeliana (strain B05.10)</name>
    <name type="common">Noble rot fungus</name>
    <name type="synonym">Botrytis cinerea</name>
    <dbReference type="NCBI Taxonomy" id="332648"/>
    <lineage>
        <taxon>Eukaryota</taxon>
        <taxon>Fungi</taxon>
        <taxon>Dikarya</taxon>
        <taxon>Ascomycota</taxon>
        <taxon>Pezizomycotina</taxon>
        <taxon>Leotiomycetes</taxon>
        <taxon>Helotiales</taxon>
        <taxon>Sclerotiniaceae</taxon>
        <taxon>Botrytis</taxon>
    </lineage>
</organism>
<dbReference type="OrthoDB" id="3476928at2759"/>
<name>A0A384JMI9_BOTFB</name>
<dbReference type="EMBL" id="CP009811">
    <property type="protein sequence ID" value="ATZ51798.1"/>
    <property type="molecule type" value="Genomic_DNA"/>
</dbReference>
<dbReference type="KEGG" id="bfu:BCIN_07g03700"/>
<dbReference type="Proteomes" id="UP000001798">
    <property type="component" value="Chromosome 7"/>
</dbReference>
<protein>
    <submittedName>
        <fullName evidence="1">Uncharacterized protein</fullName>
    </submittedName>
</protein>
<keyword evidence="2" id="KW-1185">Reference proteome</keyword>
<dbReference type="AlphaFoldDB" id="A0A384JMI9"/>
<reference evidence="1 2" key="3">
    <citation type="journal article" date="2017" name="Mol. Plant Pathol.">
        <title>A gapless genome sequence of the fungus Botrytis cinerea.</title>
        <authorList>
            <person name="Van Kan J.A."/>
            <person name="Stassen J.H."/>
            <person name="Mosbach A."/>
            <person name="Van Der Lee T.A."/>
            <person name="Faino L."/>
            <person name="Farmer A.D."/>
            <person name="Papasotiriou D.G."/>
            <person name="Zhou S."/>
            <person name="Seidl M.F."/>
            <person name="Cottam E."/>
            <person name="Edel D."/>
            <person name="Hahn M."/>
            <person name="Schwartz D.C."/>
            <person name="Dietrich R.A."/>
            <person name="Widdison S."/>
            <person name="Scalliet G."/>
        </authorList>
    </citation>
    <scope>NUCLEOTIDE SEQUENCE [LARGE SCALE GENOMIC DNA]</scope>
    <source>
        <strain evidence="1 2">B05.10</strain>
    </source>
</reference>
<dbReference type="VEuPathDB" id="FungiDB:Bcin07g03700"/>
<accession>A0A384JMI9</accession>
<evidence type="ECO:0000313" key="2">
    <source>
        <dbReference type="Proteomes" id="UP000001798"/>
    </source>
</evidence>
<dbReference type="RefSeq" id="XP_024549803.1">
    <property type="nucleotide sequence ID" value="XM_024694014.1"/>
</dbReference>
<proteinExistence type="predicted"/>
<evidence type="ECO:0000313" key="1">
    <source>
        <dbReference type="EMBL" id="ATZ51798.1"/>
    </source>
</evidence>
<sequence>MPLVPTPSFKQREKFARIDDLTFIIDGKRCTIRPEHPIYFNRIKQEDSRQTAVKRRKCRVDRSTSHLPQIVQPFKDPPQCLFPPPLNPESTKWEDLFLGLPFNVRWMTYRHLSIVGKTPILIRSPLSSAYKKRHKPSNYSHAILRVSKAIRHDAAEYFYTNTNFAIGSPRWDQKPELEPSPDGIQTFLSWTPRHYVNCITKLTILARLVVYFRKTEFTHADLTYFEAMMIATKESFVNLQVLSVMFTEFDGVCVPDSPLDVGIKTDGWLKTIYNSFKTVLQHQNLEEIYLGVDLIGKPARYKGIPAWDQLPDRDALIFIKDVVKTAAMKHGSWVFHWEERWDSLFSQEEENEEEHWEMELCSISRRV</sequence>
<dbReference type="GeneID" id="36394321"/>